<protein>
    <submittedName>
        <fullName evidence="4">Uncharacterized protein</fullName>
    </submittedName>
</protein>
<keyword evidence="3" id="KW-0732">Signal</keyword>
<dbReference type="Proteomes" id="UP000580250">
    <property type="component" value="Unassembled WGS sequence"/>
</dbReference>
<feature type="region of interest" description="Disordered" evidence="2">
    <location>
        <begin position="29"/>
        <end position="53"/>
    </location>
</feature>
<feature type="signal peptide" evidence="3">
    <location>
        <begin position="1"/>
        <end position="21"/>
    </location>
</feature>
<evidence type="ECO:0000313" key="4">
    <source>
        <dbReference type="EMBL" id="CAD2173127.1"/>
    </source>
</evidence>
<feature type="chain" id="PRO_5028151008" evidence="3">
    <location>
        <begin position="22"/>
        <end position="134"/>
    </location>
</feature>
<name>A0A6V7VDY4_MELEN</name>
<dbReference type="EMBL" id="CAJEWN010000213">
    <property type="protein sequence ID" value="CAD2173127.1"/>
    <property type="molecule type" value="Genomic_DNA"/>
</dbReference>
<feature type="coiled-coil region" evidence="1">
    <location>
        <begin position="92"/>
        <end position="126"/>
    </location>
</feature>
<accession>A0A6V7VDY4</accession>
<evidence type="ECO:0000256" key="2">
    <source>
        <dbReference type="SAM" id="MobiDB-lite"/>
    </source>
</evidence>
<proteinExistence type="predicted"/>
<evidence type="ECO:0000256" key="3">
    <source>
        <dbReference type="SAM" id="SignalP"/>
    </source>
</evidence>
<evidence type="ECO:0000256" key="1">
    <source>
        <dbReference type="SAM" id="Coils"/>
    </source>
</evidence>
<evidence type="ECO:0000313" key="5">
    <source>
        <dbReference type="Proteomes" id="UP000580250"/>
    </source>
</evidence>
<gene>
    <name evidence="4" type="ORF">MENT_LOCUS24717</name>
</gene>
<reference evidence="4 5" key="1">
    <citation type="submission" date="2020-08" db="EMBL/GenBank/DDBJ databases">
        <authorList>
            <person name="Koutsovoulos G."/>
            <person name="Danchin GJ E."/>
        </authorList>
    </citation>
    <scope>NUCLEOTIDE SEQUENCE [LARGE SCALE GENOMIC DNA]</scope>
</reference>
<sequence>MRTSNYFILLKFILILDYSLAMYRNQARTNDPVTYGNGINNDENESDGSQSENGSVLFEINLDNVNTEQHYENHDGPIQDLDYTLTPDQLIAHQLEKTQKEEQNRKDRLEKETKKFNKKYARVNNECCNLCNIL</sequence>
<organism evidence="4 5">
    <name type="scientific">Meloidogyne enterolobii</name>
    <name type="common">Root-knot nematode worm</name>
    <name type="synonym">Meloidogyne mayaguensis</name>
    <dbReference type="NCBI Taxonomy" id="390850"/>
    <lineage>
        <taxon>Eukaryota</taxon>
        <taxon>Metazoa</taxon>
        <taxon>Ecdysozoa</taxon>
        <taxon>Nematoda</taxon>
        <taxon>Chromadorea</taxon>
        <taxon>Rhabditida</taxon>
        <taxon>Tylenchina</taxon>
        <taxon>Tylenchomorpha</taxon>
        <taxon>Tylenchoidea</taxon>
        <taxon>Meloidogynidae</taxon>
        <taxon>Meloidogyninae</taxon>
        <taxon>Meloidogyne</taxon>
    </lineage>
</organism>
<dbReference type="AlphaFoldDB" id="A0A6V7VDY4"/>
<keyword evidence="1" id="KW-0175">Coiled coil</keyword>
<comment type="caution">
    <text evidence="4">The sequence shown here is derived from an EMBL/GenBank/DDBJ whole genome shotgun (WGS) entry which is preliminary data.</text>
</comment>